<feature type="domain" description="DUF6594" evidence="2">
    <location>
        <begin position="17"/>
        <end position="271"/>
    </location>
</feature>
<dbReference type="PANTHER" id="PTHR34502:SF4">
    <property type="entry name" value="DUF6594 DOMAIN-CONTAINING PROTEIN"/>
    <property type="match status" value="1"/>
</dbReference>
<gene>
    <name evidence="3" type="ORF">Daesc_002407</name>
</gene>
<keyword evidence="4" id="KW-1185">Reference proteome</keyword>
<keyword evidence="1" id="KW-1133">Transmembrane helix</keyword>
<feature type="transmembrane region" description="Helical" evidence="1">
    <location>
        <begin position="207"/>
        <end position="228"/>
    </location>
</feature>
<keyword evidence="1" id="KW-0472">Membrane</keyword>
<organism evidence="3 4">
    <name type="scientific">Daldinia eschscholtzii</name>
    <dbReference type="NCBI Taxonomy" id="292717"/>
    <lineage>
        <taxon>Eukaryota</taxon>
        <taxon>Fungi</taxon>
        <taxon>Dikarya</taxon>
        <taxon>Ascomycota</taxon>
        <taxon>Pezizomycotina</taxon>
        <taxon>Sordariomycetes</taxon>
        <taxon>Xylariomycetidae</taxon>
        <taxon>Xylariales</taxon>
        <taxon>Hypoxylaceae</taxon>
        <taxon>Daldinia</taxon>
    </lineage>
</organism>
<evidence type="ECO:0000313" key="3">
    <source>
        <dbReference type="EMBL" id="KAK6957122.1"/>
    </source>
</evidence>
<dbReference type="Pfam" id="PF20237">
    <property type="entry name" value="DUF6594"/>
    <property type="match status" value="1"/>
</dbReference>
<keyword evidence="1" id="KW-0812">Transmembrane</keyword>
<comment type="caution">
    <text evidence="3">The sequence shown here is derived from an EMBL/GenBank/DDBJ whole genome shotgun (WGS) entry which is preliminary data.</text>
</comment>
<dbReference type="EMBL" id="JBANMG010000002">
    <property type="protein sequence ID" value="KAK6957122.1"/>
    <property type="molecule type" value="Genomic_DNA"/>
</dbReference>
<dbReference type="Proteomes" id="UP001369815">
    <property type="component" value="Unassembled WGS sequence"/>
</dbReference>
<accession>A0AAX6MY70</accession>
<evidence type="ECO:0000313" key="4">
    <source>
        <dbReference type="Proteomes" id="UP001369815"/>
    </source>
</evidence>
<evidence type="ECO:0000259" key="2">
    <source>
        <dbReference type="Pfam" id="PF20237"/>
    </source>
</evidence>
<dbReference type="AlphaFoldDB" id="A0AAX6MY70"/>
<name>A0AAX6MY70_9PEZI</name>
<sequence length="281" mass="31454">MSDEDHEPIGRQGGYLAAAAWLARDADNETLVFRKFDKLSAVNLLYLQSEIIEIEKRLDDGHLLIIHGHDMDLKDAASTWETLVAQCQSDKPSQLRQDAQDRMALIRELRTKLKEYHEALVLQSQIAQMRHPEKRVLAAVRYFFERPHPILGGRAKTFLNNSKDLIALKAPTETDILSSFLRRHWASERELARDGVNHFARFSDVSIVVTVNLVTIVVAAVFLIGPIIGLNFARNPTAKLVMISFFMVAFAASIGLITTAKRSEIFAATAANGDFLSGKDN</sequence>
<evidence type="ECO:0000256" key="1">
    <source>
        <dbReference type="SAM" id="Phobius"/>
    </source>
</evidence>
<feature type="transmembrane region" description="Helical" evidence="1">
    <location>
        <begin position="240"/>
        <end position="260"/>
    </location>
</feature>
<dbReference type="PANTHER" id="PTHR34502">
    <property type="entry name" value="DUF6594 DOMAIN-CONTAINING PROTEIN-RELATED"/>
    <property type="match status" value="1"/>
</dbReference>
<protein>
    <recommendedName>
        <fullName evidence="2">DUF6594 domain-containing protein</fullName>
    </recommendedName>
</protein>
<dbReference type="InterPro" id="IPR046529">
    <property type="entry name" value="DUF6594"/>
</dbReference>
<proteinExistence type="predicted"/>
<reference evidence="3 4" key="1">
    <citation type="journal article" date="2024" name="Front Chem Biol">
        <title>Unveiling the potential of Daldinia eschscholtzii MFLUCC 19-0629 through bioactivity and bioinformatics studies for enhanced sustainable agriculture production.</title>
        <authorList>
            <person name="Brooks S."/>
            <person name="Weaver J.A."/>
            <person name="Klomchit A."/>
            <person name="Alharthi S.A."/>
            <person name="Onlamun T."/>
            <person name="Nurani R."/>
            <person name="Vong T.K."/>
            <person name="Alberti F."/>
            <person name="Greco C."/>
        </authorList>
    </citation>
    <scope>NUCLEOTIDE SEQUENCE [LARGE SCALE GENOMIC DNA]</scope>
    <source>
        <strain evidence="3">MFLUCC 19-0629</strain>
    </source>
</reference>